<evidence type="ECO:0000313" key="3">
    <source>
        <dbReference type="Proteomes" id="UP000004416"/>
    </source>
</evidence>
<gene>
    <name evidence="2" type="ORF">HMPREF0322_01634</name>
</gene>
<feature type="transmembrane region" description="Helical" evidence="1">
    <location>
        <begin position="12"/>
        <end position="35"/>
    </location>
</feature>
<keyword evidence="1" id="KW-0812">Transmembrane</keyword>
<keyword evidence="1" id="KW-1133">Transmembrane helix</keyword>
<dbReference type="Proteomes" id="UP000004416">
    <property type="component" value="Unassembled WGS sequence"/>
</dbReference>
<accession>G9XKR3</accession>
<organism evidence="2 3">
    <name type="scientific">Desulfitobacterium hafniense DP7</name>
    <dbReference type="NCBI Taxonomy" id="537010"/>
    <lineage>
        <taxon>Bacteria</taxon>
        <taxon>Bacillati</taxon>
        <taxon>Bacillota</taxon>
        <taxon>Clostridia</taxon>
        <taxon>Eubacteriales</taxon>
        <taxon>Desulfitobacteriaceae</taxon>
        <taxon>Desulfitobacterium</taxon>
    </lineage>
</organism>
<dbReference type="AlphaFoldDB" id="G9XKR3"/>
<reference evidence="2 3" key="1">
    <citation type="submission" date="2011-08" db="EMBL/GenBank/DDBJ databases">
        <authorList>
            <person name="Weinstock G."/>
            <person name="Sodergren E."/>
            <person name="Clifton S."/>
            <person name="Fulton L."/>
            <person name="Fulton B."/>
            <person name="Courtney L."/>
            <person name="Fronick C."/>
            <person name="Harrison M."/>
            <person name="Strong C."/>
            <person name="Farmer C."/>
            <person name="Delahaunty K."/>
            <person name="Markovic C."/>
            <person name="Hall O."/>
            <person name="Minx P."/>
            <person name="Tomlinson C."/>
            <person name="Mitreva M."/>
            <person name="Hou S."/>
            <person name="Chen J."/>
            <person name="Wollam A."/>
            <person name="Pepin K.H."/>
            <person name="Johnson M."/>
            <person name="Bhonagiri V."/>
            <person name="Zhang X."/>
            <person name="Suruliraj S."/>
            <person name="Warren W."/>
            <person name="Chinwalla A."/>
            <person name="Mardis E.R."/>
            <person name="Wilson R.K."/>
        </authorList>
    </citation>
    <scope>NUCLEOTIDE SEQUENCE [LARGE SCALE GENOMIC DNA]</scope>
    <source>
        <strain evidence="2 3">DP7</strain>
    </source>
</reference>
<evidence type="ECO:0000256" key="1">
    <source>
        <dbReference type="SAM" id="Phobius"/>
    </source>
</evidence>
<name>G9XKR3_DESHA</name>
<proteinExistence type="predicted"/>
<sequence length="41" mass="4836">MLGKAWKKNKNQLFKAVGFGEYRIGCFFIFAQYFLSKLQTL</sequence>
<evidence type="ECO:0000313" key="2">
    <source>
        <dbReference type="EMBL" id="EHL07740.1"/>
    </source>
</evidence>
<protein>
    <submittedName>
        <fullName evidence="2">Uncharacterized protein</fullName>
    </submittedName>
</protein>
<comment type="caution">
    <text evidence="2">The sequence shown here is derived from an EMBL/GenBank/DDBJ whole genome shotgun (WGS) entry which is preliminary data.</text>
</comment>
<dbReference type="EMBL" id="AFZX01000039">
    <property type="protein sequence ID" value="EHL07740.1"/>
    <property type="molecule type" value="Genomic_DNA"/>
</dbReference>
<keyword evidence="1" id="KW-0472">Membrane</keyword>
<dbReference type="PATRIC" id="fig|537010.4.peg.1519"/>
<dbReference type="HOGENOM" id="CLU_3269006_0_0_9"/>